<evidence type="ECO:0000256" key="5">
    <source>
        <dbReference type="ARBA" id="ARBA00023242"/>
    </source>
</evidence>
<proteinExistence type="predicted"/>
<keyword evidence="3" id="KW-0863">Zinc-finger</keyword>
<evidence type="ECO:0000256" key="6">
    <source>
        <dbReference type="SAM" id="MobiDB-lite"/>
    </source>
</evidence>
<feature type="region of interest" description="Disordered" evidence="6">
    <location>
        <begin position="99"/>
        <end position="169"/>
    </location>
</feature>
<comment type="subcellular location">
    <subcellularLocation>
        <location evidence="1">Nucleus</location>
    </subcellularLocation>
</comment>
<evidence type="ECO:0000256" key="4">
    <source>
        <dbReference type="ARBA" id="ARBA00022833"/>
    </source>
</evidence>
<keyword evidence="5" id="KW-0539">Nucleus</keyword>
<evidence type="ECO:0000313" key="8">
    <source>
        <dbReference type="EMBL" id="TDL21946.1"/>
    </source>
</evidence>
<dbReference type="AlphaFoldDB" id="A0A4Y7Q3S4"/>
<evidence type="ECO:0000256" key="2">
    <source>
        <dbReference type="ARBA" id="ARBA00022723"/>
    </source>
</evidence>
<dbReference type="Proteomes" id="UP000294933">
    <property type="component" value="Unassembled WGS sequence"/>
</dbReference>
<dbReference type="STRING" id="50990.A0A4Y7Q3S4"/>
<gene>
    <name evidence="8" type="ORF">BD410DRAFT_274832</name>
</gene>
<accession>A0A4Y7Q3S4</accession>
<dbReference type="SUPFAM" id="SSF57716">
    <property type="entry name" value="Glucocorticoid receptor-like (DNA-binding domain)"/>
    <property type="match status" value="1"/>
</dbReference>
<keyword evidence="2" id="KW-0479">Metal-binding</keyword>
<feature type="compositionally biased region" description="Basic residues" evidence="6">
    <location>
        <begin position="157"/>
        <end position="169"/>
    </location>
</feature>
<evidence type="ECO:0000256" key="3">
    <source>
        <dbReference type="ARBA" id="ARBA00022771"/>
    </source>
</evidence>
<dbReference type="InterPro" id="IPR036957">
    <property type="entry name" value="Znf_PARP_sf"/>
</dbReference>
<organism evidence="8 9">
    <name type="scientific">Rickenella mellea</name>
    <dbReference type="NCBI Taxonomy" id="50990"/>
    <lineage>
        <taxon>Eukaryota</taxon>
        <taxon>Fungi</taxon>
        <taxon>Dikarya</taxon>
        <taxon>Basidiomycota</taxon>
        <taxon>Agaricomycotina</taxon>
        <taxon>Agaricomycetes</taxon>
        <taxon>Hymenochaetales</taxon>
        <taxon>Rickenellaceae</taxon>
        <taxon>Rickenella</taxon>
    </lineage>
</organism>
<feature type="domain" description="PARP-type" evidence="7">
    <location>
        <begin position="56"/>
        <end position="97"/>
    </location>
</feature>
<feature type="compositionally biased region" description="Basic residues" evidence="6">
    <location>
        <begin position="128"/>
        <end position="139"/>
    </location>
</feature>
<dbReference type="OrthoDB" id="429950at2759"/>
<evidence type="ECO:0000259" key="7">
    <source>
        <dbReference type="PROSITE" id="PS50064"/>
    </source>
</evidence>
<dbReference type="SMART" id="SM01336">
    <property type="entry name" value="zf-PARP"/>
    <property type="match status" value="1"/>
</dbReference>
<sequence length="257" mass="29265">MSGDEAGPKKSGYRLDYAARSTKCKGPKPCTGTAMPKGTLRVGSVVDIAGRTSFIWRHWGCTTPKILTTMKSKFNQASDLDGFDELKPEDQAKIQKAWDEGHVADEDIPETARKPAAEGGDEDGGEKPKRKRAPAKKKAKKDEDEEGDEEEAEEKPKKKAAPRKKAKVRRSMSALFQTFSYETRILRKLLTMKARMTKKSQRRLPGNRWPKRWKLPVEMRRSLRNALLLLGKLPRRRKLKRRMTKILPRISPQSLIK</sequence>
<dbReference type="InterPro" id="IPR001510">
    <property type="entry name" value="Znf_PARP"/>
</dbReference>
<dbReference type="VEuPathDB" id="FungiDB:BD410DRAFT_274832"/>
<dbReference type="GO" id="GO:0008270">
    <property type="term" value="F:zinc ion binding"/>
    <property type="evidence" value="ECO:0007669"/>
    <property type="project" value="UniProtKB-KW"/>
</dbReference>
<dbReference type="EMBL" id="ML170177">
    <property type="protein sequence ID" value="TDL21946.1"/>
    <property type="molecule type" value="Genomic_DNA"/>
</dbReference>
<protein>
    <submittedName>
        <fullName evidence="8">Zf-PARP-domain-containing protein</fullName>
    </submittedName>
</protein>
<keyword evidence="4" id="KW-0862">Zinc</keyword>
<feature type="compositionally biased region" description="Basic and acidic residues" evidence="6">
    <location>
        <begin position="99"/>
        <end position="116"/>
    </location>
</feature>
<dbReference type="Pfam" id="PF00645">
    <property type="entry name" value="zf-PARP"/>
    <property type="match status" value="1"/>
</dbReference>
<evidence type="ECO:0000256" key="1">
    <source>
        <dbReference type="ARBA" id="ARBA00004123"/>
    </source>
</evidence>
<keyword evidence="9" id="KW-1185">Reference proteome</keyword>
<dbReference type="PROSITE" id="PS50064">
    <property type="entry name" value="ZF_PARP_2"/>
    <property type="match status" value="1"/>
</dbReference>
<reference evidence="8 9" key="1">
    <citation type="submission" date="2018-06" db="EMBL/GenBank/DDBJ databases">
        <title>A transcriptomic atlas of mushroom development highlights an independent origin of complex multicellularity.</title>
        <authorList>
            <consortium name="DOE Joint Genome Institute"/>
            <person name="Krizsan K."/>
            <person name="Almasi E."/>
            <person name="Merenyi Z."/>
            <person name="Sahu N."/>
            <person name="Viragh M."/>
            <person name="Koszo T."/>
            <person name="Mondo S."/>
            <person name="Kiss B."/>
            <person name="Balint B."/>
            <person name="Kues U."/>
            <person name="Barry K."/>
            <person name="Hegedus J.C."/>
            <person name="Henrissat B."/>
            <person name="Johnson J."/>
            <person name="Lipzen A."/>
            <person name="Ohm R."/>
            <person name="Nagy I."/>
            <person name="Pangilinan J."/>
            <person name="Yan J."/>
            <person name="Xiong Y."/>
            <person name="Grigoriev I.V."/>
            <person name="Hibbett D.S."/>
            <person name="Nagy L.G."/>
        </authorList>
    </citation>
    <scope>NUCLEOTIDE SEQUENCE [LARGE SCALE GENOMIC DNA]</scope>
    <source>
        <strain evidence="8 9">SZMC22713</strain>
    </source>
</reference>
<evidence type="ECO:0000313" key="9">
    <source>
        <dbReference type="Proteomes" id="UP000294933"/>
    </source>
</evidence>
<feature type="compositionally biased region" description="Acidic residues" evidence="6">
    <location>
        <begin position="143"/>
        <end position="153"/>
    </location>
</feature>
<name>A0A4Y7Q3S4_9AGAM</name>
<dbReference type="GO" id="GO:0005634">
    <property type="term" value="C:nucleus"/>
    <property type="evidence" value="ECO:0007669"/>
    <property type="project" value="UniProtKB-SubCell"/>
</dbReference>
<dbReference type="GO" id="GO:0003677">
    <property type="term" value="F:DNA binding"/>
    <property type="evidence" value="ECO:0007669"/>
    <property type="project" value="InterPro"/>
</dbReference>
<dbReference type="Gene3D" id="3.30.1740.10">
    <property type="entry name" value="Zinc finger, PARP-type"/>
    <property type="match status" value="1"/>
</dbReference>